<sequence length="45" mass="4971">MTDTTIDRYIGLSARAVHDDSALEELLTCSPLTRSSEQGLTQDLF</sequence>
<gene>
    <name evidence="1" type="ORF">OKJ99_07125</name>
</gene>
<dbReference type="RefSeq" id="WP_326014937.1">
    <property type="nucleotide sequence ID" value="NZ_JAOZYC010000043.1"/>
</dbReference>
<dbReference type="Proteomes" id="UP001354931">
    <property type="component" value="Unassembled WGS sequence"/>
</dbReference>
<comment type="caution">
    <text evidence="1">The sequence shown here is derived from an EMBL/GenBank/DDBJ whole genome shotgun (WGS) entry which is preliminary data.</text>
</comment>
<dbReference type="EMBL" id="JAOZYC010000043">
    <property type="protein sequence ID" value="MEB8337287.1"/>
    <property type="molecule type" value="Genomic_DNA"/>
</dbReference>
<accession>A0ABU6F391</accession>
<organism evidence="1 2">
    <name type="scientific">Streptomyces endophyticus</name>
    <dbReference type="NCBI Taxonomy" id="714166"/>
    <lineage>
        <taxon>Bacteria</taxon>
        <taxon>Bacillati</taxon>
        <taxon>Actinomycetota</taxon>
        <taxon>Actinomycetes</taxon>
        <taxon>Kitasatosporales</taxon>
        <taxon>Streptomycetaceae</taxon>
        <taxon>Streptomyces</taxon>
    </lineage>
</organism>
<protein>
    <submittedName>
        <fullName evidence="1">Uncharacterized protein</fullName>
    </submittedName>
</protein>
<evidence type="ECO:0000313" key="2">
    <source>
        <dbReference type="Proteomes" id="UP001354931"/>
    </source>
</evidence>
<name>A0ABU6F391_9ACTN</name>
<evidence type="ECO:0000313" key="1">
    <source>
        <dbReference type="EMBL" id="MEB8337287.1"/>
    </source>
</evidence>
<proteinExistence type="predicted"/>
<keyword evidence="2" id="KW-1185">Reference proteome</keyword>
<reference evidence="1 2" key="1">
    <citation type="submission" date="2022-10" db="EMBL/GenBank/DDBJ databases">
        <authorList>
            <person name="Xie J."/>
            <person name="Shen N."/>
        </authorList>
    </citation>
    <scope>NUCLEOTIDE SEQUENCE [LARGE SCALE GENOMIC DNA]</scope>
    <source>
        <strain evidence="1 2">YIM65594</strain>
    </source>
</reference>